<keyword evidence="6" id="KW-0472">Membrane</keyword>
<dbReference type="Pfam" id="PF04086">
    <property type="entry name" value="SRP-alpha_N"/>
    <property type="match status" value="1"/>
</dbReference>
<dbReference type="PANTHER" id="PTHR43134">
    <property type="entry name" value="SIGNAL RECOGNITION PARTICLE RECEPTOR SUBUNIT ALPHA"/>
    <property type="match status" value="1"/>
</dbReference>
<dbReference type="GO" id="GO:0003676">
    <property type="term" value="F:nucleic acid binding"/>
    <property type="evidence" value="ECO:0007669"/>
    <property type="project" value="InterPro"/>
</dbReference>
<evidence type="ECO:0000256" key="3">
    <source>
        <dbReference type="ARBA" id="ARBA00022741"/>
    </source>
</evidence>
<dbReference type="FunFam" id="3.40.50.300:FF:000188">
    <property type="entry name" value="signal recognition particle receptor subunit alpha"/>
    <property type="match status" value="1"/>
</dbReference>
<keyword evidence="12" id="KW-1185">Reference proteome</keyword>
<dbReference type="GO" id="GO:0008270">
    <property type="term" value="F:zinc ion binding"/>
    <property type="evidence" value="ECO:0007669"/>
    <property type="project" value="InterPro"/>
</dbReference>
<dbReference type="EMBL" id="JAGKQH010000012">
    <property type="protein sequence ID" value="KAG6586051.1"/>
    <property type="molecule type" value="Genomic_DNA"/>
</dbReference>
<dbReference type="SMART" id="SM00962">
    <property type="entry name" value="SRP54"/>
    <property type="match status" value="1"/>
</dbReference>
<dbReference type="CDD" id="cd17876">
    <property type="entry name" value="SRalpha_C"/>
    <property type="match status" value="1"/>
</dbReference>
<keyword evidence="4" id="KW-0256">Endoplasmic reticulum</keyword>
<dbReference type="PANTHER" id="PTHR43134:SF1">
    <property type="entry name" value="SIGNAL RECOGNITION PARTICLE RECEPTOR SUBUNIT ALPHA"/>
    <property type="match status" value="1"/>
</dbReference>
<dbReference type="Pfam" id="PF02881">
    <property type="entry name" value="SRP54_N"/>
    <property type="match status" value="1"/>
</dbReference>
<evidence type="ECO:0000256" key="7">
    <source>
        <dbReference type="ARBA" id="ARBA00023170"/>
    </source>
</evidence>
<evidence type="ECO:0000256" key="9">
    <source>
        <dbReference type="SAM" id="MobiDB-lite"/>
    </source>
</evidence>
<dbReference type="SMART" id="SM00963">
    <property type="entry name" value="SRP54_N"/>
    <property type="match status" value="1"/>
</dbReference>
<dbReference type="Pfam" id="PF00448">
    <property type="entry name" value="SRP54"/>
    <property type="match status" value="1"/>
</dbReference>
<keyword evidence="3" id="KW-0547">Nucleotide-binding</keyword>
<dbReference type="InterPro" id="IPR013822">
    <property type="entry name" value="Signal_recog_particl_SRP54_hlx"/>
</dbReference>
<comment type="caution">
    <text evidence="11">The sequence shown here is derived from an EMBL/GenBank/DDBJ whole genome shotgun (WGS) entry which is preliminary data.</text>
</comment>
<feature type="domain" description="SRP54-type proteins GTP-binding" evidence="10">
    <location>
        <begin position="870"/>
        <end position="883"/>
    </location>
</feature>
<dbReference type="FunFam" id="1.20.120.140:FF:000007">
    <property type="entry name" value="Signal recognition particle receptor subunit alpha"/>
    <property type="match status" value="1"/>
</dbReference>
<dbReference type="PROSITE" id="PS00300">
    <property type="entry name" value="SRP54"/>
    <property type="match status" value="1"/>
</dbReference>
<accession>A0AAV6MU17</accession>
<feature type="region of interest" description="Disordered" evidence="9">
    <location>
        <begin position="496"/>
        <end position="523"/>
    </location>
</feature>
<feature type="compositionally biased region" description="Acidic residues" evidence="9">
    <location>
        <begin position="570"/>
        <end position="579"/>
    </location>
</feature>
<proteinExistence type="inferred from homology"/>
<dbReference type="GO" id="GO:0005525">
    <property type="term" value="F:GTP binding"/>
    <property type="evidence" value="ECO:0007669"/>
    <property type="project" value="UniProtKB-KW"/>
</dbReference>
<feature type="region of interest" description="Disordered" evidence="9">
    <location>
        <begin position="554"/>
        <end position="589"/>
    </location>
</feature>
<evidence type="ECO:0000256" key="4">
    <source>
        <dbReference type="ARBA" id="ARBA00022824"/>
    </source>
</evidence>
<feature type="region of interest" description="Disordered" evidence="9">
    <location>
        <begin position="406"/>
        <end position="462"/>
    </location>
</feature>
<dbReference type="GO" id="GO:0005047">
    <property type="term" value="F:signal recognition particle binding"/>
    <property type="evidence" value="ECO:0007669"/>
    <property type="project" value="InterPro"/>
</dbReference>
<dbReference type="Pfam" id="PF12874">
    <property type="entry name" value="zf-met"/>
    <property type="match status" value="1"/>
</dbReference>
<dbReference type="Proteomes" id="UP000685013">
    <property type="component" value="Chromosome 12"/>
</dbReference>
<keyword evidence="8" id="KW-0175">Coiled coil</keyword>
<evidence type="ECO:0000256" key="8">
    <source>
        <dbReference type="SAM" id="Coils"/>
    </source>
</evidence>
<comment type="similarity">
    <text evidence="2">Belongs to the GTP-binding SRP family.</text>
</comment>
<evidence type="ECO:0000313" key="12">
    <source>
        <dbReference type="Proteomes" id="UP000685013"/>
    </source>
</evidence>
<evidence type="ECO:0000256" key="5">
    <source>
        <dbReference type="ARBA" id="ARBA00023134"/>
    </source>
</evidence>
<dbReference type="SMART" id="SM00382">
    <property type="entry name" value="AAA"/>
    <property type="match status" value="1"/>
</dbReference>
<evidence type="ECO:0000256" key="1">
    <source>
        <dbReference type="ARBA" id="ARBA00004397"/>
    </source>
</evidence>
<dbReference type="InterPro" id="IPR007222">
    <property type="entry name" value="Sig_recog_particle_rcpt_asu_N"/>
</dbReference>
<dbReference type="GO" id="GO:0005785">
    <property type="term" value="C:signal recognition particle receptor complex"/>
    <property type="evidence" value="ECO:0007669"/>
    <property type="project" value="InterPro"/>
</dbReference>
<keyword evidence="7 11" id="KW-0675">Receptor</keyword>
<sequence>MEFRFRAGDHRPPPPTPALQYASPWPPPAVHCLSKQGFSDACLRGSTNIVADRKPFDTDEAMHCEMELMRLRKEKLLVEIERQQFLKEDARRELVLFEREMAIRGYIFHRHNRWGAPFSAPAAPLPLPSSATVVQSSNEWPKVEQLESSDRLGFGAVPLPPRVQPLMADDKTERQLLQDDERELIILEKPDPKVFREKRKAETPSTFTDDVQPFSVKQNPKDEWICVLCQVTVLSQSTFDQHLHGKKHKRKEAGLRAQKASNVAPEPLPNKRRKLVEVEATSGSTCAEVKESKDGLTLQCEKTGSSSDLKLDENLITEDVLVGKKKFKFWCEKCKVGAFATEIVVKGQRSREFEVDQDRSDQVLHLIIMMLQGFSEIYDPKRMVYDDFDETFRQLRMEAEARASELKRSKQVAVKPVNNARKQGQDQKTGFGENKKSNSGLADGGDSERTKSHQLENGYSNGNRVIESKLTAVVNGKENASSNVGAFDVNKLQKLRSKGGKKTETVVNKGSKEESKKKVTKKNRVWDDKPVEAKLDFTDPVGENGENNIEVLAADQGQSMMDKEEVFSSDSEDEEDEEGSQGSKPDAKKKGWFSSMFQSISGKASLDKADLEPALKALKDRLMTKNVAEEIAEKLCESVAASLEGKKLASFTRISSTVQNAMEEALVRILTPRRSIDILRDVHTAQEQKKPYVVVFVGVNGVGKSTNLAKVAYWLLQHKVSVMMAACDTFRSGAVEQLRTHARRLQIPIFEKGYEKDPAIVAKEAIQEASRNGSEVVLVDTAGRMQDNEPLMRALSKLINLNSPDLVLFVGEALVGNDAVDQLSKFNQKLADLSTSPNPRLIDGILLTKFDTIDDKVGAALSMVYISGAPVMFVGCGQSYTDLKKLNVKSIVKTLIK</sequence>
<dbReference type="InterPro" id="IPR013087">
    <property type="entry name" value="Znf_C2H2_type"/>
</dbReference>
<dbReference type="GO" id="GO:0003924">
    <property type="term" value="F:GTPase activity"/>
    <property type="evidence" value="ECO:0007669"/>
    <property type="project" value="InterPro"/>
</dbReference>
<comment type="subcellular location">
    <subcellularLocation>
        <location evidence="1">Endoplasmic reticulum membrane</location>
        <topology evidence="1">Peripheral membrane protein</topology>
        <orientation evidence="1">Cytoplasmic side</orientation>
    </subcellularLocation>
</comment>
<dbReference type="InterPro" id="IPR003593">
    <property type="entry name" value="AAA+_ATPase"/>
</dbReference>
<dbReference type="GO" id="GO:0006614">
    <property type="term" value="P:SRP-dependent cotranslational protein targeting to membrane"/>
    <property type="evidence" value="ECO:0007669"/>
    <property type="project" value="InterPro"/>
</dbReference>
<evidence type="ECO:0000256" key="2">
    <source>
        <dbReference type="ARBA" id="ARBA00008531"/>
    </source>
</evidence>
<dbReference type="AlphaFoldDB" id="A0AAV6MU17"/>
<dbReference type="GO" id="GO:0006886">
    <property type="term" value="P:intracellular protein transport"/>
    <property type="evidence" value="ECO:0007669"/>
    <property type="project" value="InterPro"/>
</dbReference>
<reference evidence="11 12" key="1">
    <citation type="journal article" date="2021" name="Hortic Res">
        <title>The domestication of Cucurbita argyrosperma as revealed by the genome of its wild relative.</title>
        <authorList>
            <person name="Barrera-Redondo J."/>
            <person name="Sanchez-de la Vega G."/>
            <person name="Aguirre-Liguori J.A."/>
            <person name="Castellanos-Morales G."/>
            <person name="Gutierrez-Guerrero Y.T."/>
            <person name="Aguirre-Dugua X."/>
            <person name="Aguirre-Planter E."/>
            <person name="Tenaillon M.I."/>
            <person name="Lira-Saade R."/>
            <person name="Eguiarte L.E."/>
        </authorList>
    </citation>
    <scope>NUCLEOTIDE SEQUENCE [LARGE SCALE GENOMIC DNA]</scope>
    <source>
        <strain evidence="11">JBR-2021</strain>
    </source>
</reference>
<feature type="coiled-coil region" evidence="8">
    <location>
        <begin position="73"/>
        <end position="100"/>
    </location>
</feature>
<feature type="non-terminal residue" evidence="11">
    <location>
        <position position="1"/>
    </location>
</feature>
<feature type="region of interest" description="Disordered" evidence="9">
    <location>
        <begin position="244"/>
        <end position="267"/>
    </location>
</feature>
<evidence type="ECO:0000259" key="10">
    <source>
        <dbReference type="PROSITE" id="PS00300"/>
    </source>
</evidence>
<organism evidence="11 12">
    <name type="scientific">Cucurbita argyrosperma subsp. sororia</name>
    <dbReference type="NCBI Taxonomy" id="37648"/>
    <lineage>
        <taxon>Eukaryota</taxon>
        <taxon>Viridiplantae</taxon>
        <taxon>Streptophyta</taxon>
        <taxon>Embryophyta</taxon>
        <taxon>Tracheophyta</taxon>
        <taxon>Spermatophyta</taxon>
        <taxon>Magnoliopsida</taxon>
        <taxon>eudicotyledons</taxon>
        <taxon>Gunneridae</taxon>
        <taxon>Pentapetalae</taxon>
        <taxon>rosids</taxon>
        <taxon>fabids</taxon>
        <taxon>Cucurbitales</taxon>
        <taxon>Cucurbitaceae</taxon>
        <taxon>Cucurbiteae</taxon>
        <taxon>Cucurbita</taxon>
    </lineage>
</organism>
<dbReference type="SMART" id="SM00451">
    <property type="entry name" value="ZnF_U1"/>
    <property type="match status" value="1"/>
</dbReference>
<protein>
    <submittedName>
        <fullName evidence="11">Signal recognition particle receptor subunit alpha-like protein</fullName>
    </submittedName>
</protein>
<dbReference type="InterPro" id="IPR003604">
    <property type="entry name" value="Matrin/U1-like-C_Znf_C2H2"/>
</dbReference>
<keyword evidence="5" id="KW-0342">GTP-binding</keyword>
<evidence type="ECO:0000256" key="6">
    <source>
        <dbReference type="ARBA" id="ARBA00023136"/>
    </source>
</evidence>
<gene>
    <name evidence="11" type="primary">Gtp-bp</name>
    <name evidence="11" type="ORF">SDJN03_18784</name>
</gene>
<evidence type="ECO:0000313" key="11">
    <source>
        <dbReference type="EMBL" id="KAG6586051.1"/>
    </source>
</evidence>
<name>A0AAV6MU17_9ROSI</name>
<dbReference type="InterPro" id="IPR000897">
    <property type="entry name" value="SRP54_GTPase_dom"/>
</dbReference>